<organism evidence="2 3">
    <name type="scientific">Musa troglodytarum</name>
    <name type="common">fe'i banana</name>
    <dbReference type="NCBI Taxonomy" id="320322"/>
    <lineage>
        <taxon>Eukaryota</taxon>
        <taxon>Viridiplantae</taxon>
        <taxon>Streptophyta</taxon>
        <taxon>Embryophyta</taxon>
        <taxon>Tracheophyta</taxon>
        <taxon>Spermatophyta</taxon>
        <taxon>Magnoliopsida</taxon>
        <taxon>Liliopsida</taxon>
        <taxon>Zingiberales</taxon>
        <taxon>Musaceae</taxon>
        <taxon>Musa</taxon>
    </lineage>
</organism>
<keyword evidence="3" id="KW-1185">Reference proteome</keyword>
<dbReference type="Proteomes" id="UP001055439">
    <property type="component" value="Chromosome 3"/>
</dbReference>
<evidence type="ECO:0000313" key="1">
    <source>
        <dbReference type="EMBL" id="URD92347.1"/>
    </source>
</evidence>
<reference evidence="2" key="1">
    <citation type="submission" date="2022-05" db="EMBL/GenBank/DDBJ databases">
        <title>The Musa troglodytarum L. genome provides insights into the mechanism of non-climacteric behaviour and enrichment of carotenoids.</title>
        <authorList>
            <person name="Wang J."/>
        </authorList>
    </citation>
    <scope>NUCLEOTIDE SEQUENCE</scope>
    <source>
        <tissue evidence="2">Leaf</tissue>
    </source>
</reference>
<evidence type="ECO:0000313" key="2">
    <source>
        <dbReference type="EMBL" id="URD92412.1"/>
    </source>
</evidence>
<protein>
    <submittedName>
        <fullName evidence="2">Uncharacterized protein</fullName>
    </submittedName>
</protein>
<accession>A0A9E7FDX4</accession>
<dbReference type="EMBL" id="CP097505">
    <property type="protein sequence ID" value="URD92347.1"/>
    <property type="molecule type" value="Genomic_DNA"/>
</dbReference>
<dbReference type="AlphaFoldDB" id="A0A9E7FDX4"/>
<dbReference type="EMBL" id="CP097505">
    <property type="protein sequence ID" value="URD92412.1"/>
    <property type="molecule type" value="Genomic_DNA"/>
</dbReference>
<feature type="non-terminal residue" evidence="2">
    <location>
        <position position="1"/>
    </location>
</feature>
<gene>
    <name evidence="2" type="ORF">MUK42_33558</name>
    <name evidence="1" type="ORF">MUK42_33566</name>
</gene>
<sequence>VKKHSKETYSVPSPLSSSFAMLVSRSSLVDPTRSLPPPFLPQLKPFLSLSPSTSHLHGLFFRPPFFSVDHPR</sequence>
<evidence type="ECO:0000313" key="3">
    <source>
        <dbReference type="Proteomes" id="UP001055439"/>
    </source>
</evidence>
<name>A0A9E7FDX4_9LILI</name>
<proteinExistence type="predicted"/>